<gene>
    <name evidence="2" type="ORF">IW261DRAFT_1573203</name>
</gene>
<keyword evidence="1" id="KW-1133">Transmembrane helix</keyword>
<organism evidence="2 3">
    <name type="scientific">Armillaria novae-zelandiae</name>
    <dbReference type="NCBI Taxonomy" id="153914"/>
    <lineage>
        <taxon>Eukaryota</taxon>
        <taxon>Fungi</taxon>
        <taxon>Dikarya</taxon>
        <taxon>Basidiomycota</taxon>
        <taxon>Agaricomycotina</taxon>
        <taxon>Agaricomycetes</taxon>
        <taxon>Agaricomycetidae</taxon>
        <taxon>Agaricales</taxon>
        <taxon>Marasmiineae</taxon>
        <taxon>Physalacriaceae</taxon>
        <taxon>Armillaria</taxon>
    </lineage>
</organism>
<reference evidence="2" key="1">
    <citation type="submission" date="2023-06" db="EMBL/GenBank/DDBJ databases">
        <authorList>
            <consortium name="Lawrence Berkeley National Laboratory"/>
            <person name="Ahrendt S."/>
            <person name="Sahu N."/>
            <person name="Indic B."/>
            <person name="Wong-Bajracharya J."/>
            <person name="Merenyi Z."/>
            <person name="Ke H.-M."/>
            <person name="Monk M."/>
            <person name="Kocsube S."/>
            <person name="Drula E."/>
            <person name="Lipzen A."/>
            <person name="Balint B."/>
            <person name="Henrissat B."/>
            <person name="Andreopoulos B."/>
            <person name="Martin F.M."/>
            <person name="Harder C.B."/>
            <person name="Rigling D."/>
            <person name="Ford K.L."/>
            <person name="Foster G.D."/>
            <person name="Pangilinan J."/>
            <person name="Papanicolaou A."/>
            <person name="Barry K."/>
            <person name="LaButti K."/>
            <person name="Viragh M."/>
            <person name="Koriabine M."/>
            <person name="Yan M."/>
            <person name="Riley R."/>
            <person name="Champramary S."/>
            <person name="Plett K.L."/>
            <person name="Tsai I.J."/>
            <person name="Slot J."/>
            <person name="Sipos G."/>
            <person name="Plett J."/>
            <person name="Nagy L.G."/>
            <person name="Grigoriev I.V."/>
        </authorList>
    </citation>
    <scope>NUCLEOTIDE SEQUENCE</scope>
    <source>
        <strain evidence="2">ICMP 16352</strain>
    </source>
</reference>
<feature type="transmembrane region" description="Helical" evidence="1">
    <location>
        <begin position="161"/>
        <end position="180"/>
    </location>
</feature>
<sequence>MSKVQIYMKPRPVTSAYRPAKYLPFQIWSMFADYETIPFDLTEYTVRSPDLSAGIAGFHNELVPSLEYEVSEISCSSRLNLKELARMEAKYVSHFLLKGGSHVSRLYQGNHILPRATEDDPESCDALFFSILTKYDVESCADVDVATEMGMFVWALCMHYMVYYFGCHSCLVFSFIVPWYKFERDLHHPKVVYIIMTPSFHLRVCRLSSLPLFYSNSIPTFLIPFSEETDQ</sequence>
<evidence type="ECO:0000313" key="2">
    <source>
        <dbReference type="EMBL" id="KAK0470588.1"/>
    </source>
</evidence>
<comment type="caution">
    <text evidence="2">The sequence shown here is derived from an EMBL/GenBank/DDBJ whole genome shotgun (WGS) entry which is preliminary data.</text>
</comment>
<dbReference type="AlphaFoldDB" id="A0AA39NSA4"/>
<evidence type="ECO:0000313" key="3">
    <source>
        <dbReference type="Proteomes" id="UP001175227"/>
    </source>
</evidence>
<protein>
    <submittedName>
        <fullName evidence="2">Uncharacterized protein</fullName>
    </submittedName>
</protein>
<accession>A0AA39NSA4</accession>
<dbReference type="Proteomes" id="UP001175227">
    <property type="component" value="Unassembled WGS sequence"/>
</dbReference>
<name>A0AA39NSA4_9AGAR</name>
<keyword evidence="1" id="KW-0812">Transmembrane</keyword>
<evidence type="ECO:0000256" key="1">
    <source>
        <dbReference type="SAM" id="Phobius"/>
    </source>
</evidence>
<proteinExistence type="predicted"/>
<dbReference type="EMBL" id="JAUEPR010000063">
    <property type="protein sequence ID" value="KAK0470588.1"/>
    <property type="molecule type" value="Genomic_DNA"/>
</dbReference>
<keyword evidence="1" id="KW-0472">Membrane</keyword>
<keyword evidence="3" id="KW-1185">Reference proteome</keyword>